<dbReference type="Gene3D" id="3.90.1420.10">
    <property type="entry name" value="Rubisco LSMT, substrate-binding domain"/>
    <property type="match status" value="1"/>
</dbReference>
<protein>
    <recommendedName>
        <fullName evidence="8">SET domain-containing protein</fullName>
    </recommendedName>
</protein>
<keyword evidence="7" id="KW-1185">Reference proteome</keyword>
<dbReference type="AlphaFoldDB" id="A0AAE1THP2"/>
<evidence type="ECO:0000256" key="2">
    <source>
        <dbReference type="ARBA" id="ARBA00022679"/>
    </source>
</evidence>
<accession>A0AAE1THP2</accession>
<dbReference type="PANTHER" id="PTHR13271:SF134">
    <property type="entry name" value="OS01G0976450 PROTEIN"/>
    <property type="match status" value="1"/>
</dbReference>
<reference evidence="6" key="1">
    <citation type="submission" date="2023-10" db="EMBL/GenBank/DDBJ databases">
        <title>Chromosome-level genome of the transformable northern wattle, Acacia crassicarpa.</title>
        <authorList>
            <person name="Massaro I."/>
            <person name="Sinha N.R."/>
            <person name="Poethig S."/>
            <person name="Leichty A.R."/>
        </authorList>
    </citation>
    <scope>NUCLEOTIDE SEQUENCE</scope>
    <source>
        <strain evidence="6">Acra3RX</strain>
        <tissue evidence="6">Leaf</tissue>
    </source>
</reference>
<dbReference type="InterPro" id="IPR036464">
    <property type="entry name" value="Rubisco_LSMT_subst-bd_sf"/>
</dbReference>
<dbReference type="InterPro" id="IPR001214">
    <property type="entry name" value="SET_dom"/>
</dbReference>
<comment type="caution">
    <text evidence="6">The sequence shown here is derived from an EMBL/GenBank/DDBJ whole genome shotgun (WGS) entry which is preliminary data.</text>
</comment>
<feature type="domain" description="SET" evidence="4">
    <location>
        <begin position="77"/>
        <end position="274"/>
    </location>
</feature>
<dbReference type="Proteomes" id="UP001293593">
    <property type="component" value="Unassembled WGS sequence"/>
</dbReference>
<keyword evidence="2" id="KW-0808">Transferase</keyword>
<evidence type="ECO:0000313" key="7">
    <source>
        <dbReference type="Proteomes" id="UP001293593"/>
    </source>
</evidence>
<dbReference type="InterPro" id="IPR046341">
    <property type="entry name" value="SET_dom_sf"/>
</dbReference>
<evidence type="ECO:0000313" key="6">
    <source>
        <dbReference type="EMBL" id="KAK4284059.1"/>
    </source>
</evidence>
<dbReference type="Pfam" id="PF00856">
    <property type="entry name" value="SET"/>
    <property type="match status" value="1"/>
</dbReference>
<dbReference type="PANTHER" id="PTHR13271">
    <property type="entry name" value="UNCHARACTERIZED PUTATIVE METHYLTRANSFERASE"/>
    <property type="match status" value="1"/>
</dbReference>
<gene>
    <name evidence="6" type="ORF">QN277_000938</name>
</gene>
<dbReference type="GO" id="GO:0016279">
    <property type="term" value="F:protein-lysine N-methyltransferase activity"/>
    <property type="evidence" value="ECO:0007669"/>
    <property type="project" value="TreeGrafter"/>
</dbReference>
<evidence type="ECO:0000259" key="5">
    <source>
        <dbReference type="Pfam" id="PF09273"/>
    </source>
</evidence>
<evidence type="ECO:0000256" key="1">
    <source>
        <dbReference type="ARBA" id="ARBA00022603"/>
    </source>
</evidence>
<dbReference type="SUPFAM" id="SSF81822">
    <property type="entry name" value="RuBisCo LSMT C-terminal, substrate-binding domain"/>
    <property type="match status" value="1"/>
</dbReference>
<keyword evidence="1" id="KW-0489">Methyltransferase</keyword>
<dbReference type="Pfam" id="PF09273">
    <property type="entry name" value="Rubis-subs-bind"/>
    <property type="match status" value="1"/>
</dbReference>
<feature type="domain" description="Rubisco LSMT substrate-binding" evidence="5">
    <location>
        <begin position="346"/>
        <end position="452"/>
    </location>
</feature>
<dbReference type="GO" id="GO:0032259">
    <property type="term" value="P:methylation"/>
    <property type="evidence" value="ECO:0007669"/>
    <property type="project" value="UniProtKB-KW"/>
</dbReference>
<evidence type="ECO:0000259" key="4">
    <source>
        <dbReference type="Pfam" id="PF00856"/>
    </source>
</evidence>
<dbReference type="InterPro" id="IPR015353">
    <property type="entry name" value="Rubisco_LSMT_subst-bd"/>
</dbReference>
<evidence type="ECO:0000256" key="3">
    <source>
        <dbReference type="ARBA" id="ARBA00022691"/>
    </source>
</evidence>
<dbReference type="SUPFAM" id="SSF82199">
    <property type="entry name" value="SET domain"/>
    <property type="match status" value="1"/>
</dbReference>
<keyword evidence="3" id="KW-0949">S-adenosyl-L-methionine</keyword>
<dbReference type="InterPro" id="IPR050600">
    <property type="entry name" value="SETD3_SETD6_MTase"/>
</dbReference>
<sequence>MLLRLRTPTFRWSLRSTSKAHLYPHPSSSFHLSLSSSIQPQVSDILDGDCDGFLPWLERKAGSRISSALSIGKSPYGRALFASRIIHMGECILQVPYSVQISVDNLLPEIRSLISNGVGNISKLAVVILVEQKLGRDSEWDPYISCLPQQGQLHNTIFWSASELDMIRISSVYQETINQKSQIEKDFLAMRPVFESLLKSFGEFTFRDFMHACTLVGSRAWGSMKGLSLIPFADFLNHDGVSEAIVMSDDDKQYSEVTADRDYALGEQVLIRYGKFSNATLMLDFGFTLPYNNYDEVHIQLDIPKHVHLHEPKMELLRRYFVRPTKDMKGLSNSVNSFIIKEVTSTRGKGKGLPQSLRAFARVLSCTSPQELKDLAMEAAQTDGRLARRPLRNINKEIEAHLMLSSLFAKLISEHSEAILSLESFNAPSLGTKLAVRRTMARGLLAGELRILKSASAWLDNYCSSLTGQCIHC</sequence>
<dbReference type="EMBL" id="JAWXYG010000001">
    <property type="protein sequence ID" value="KAK4284059.1"/>
    <property type="molecule type" value="Genomic_DNA"/>
</dbReference>
<dbReference type="Gene3D" id="3.90.1410.10">
    <property type="entry name" value="set domain protein methyltransferase, domain 1"/>
    <property type="match status" value="1"/>
</dbReference>
<name>A0AAE1THP2_9FABA</name>
<evidence type="ECO:0008006" key="8">
    <source>
        <dbReference type="Google" id="ProtNLM"/>
    </source>
</evidence>
<organism evidence="6 7">
    <name type="scientific">Acacia crassicarpa</name>
    <name type="common">northern wattle</name>
    <dbReference type="NCBI Taxonomy" id="499986"/>
    <lineage>
        <taxon>Eukaryota</taxon>
        <taxon>Viridiplantae</taxon>
        <taxon>Streptophyta</taxon>
        <taxon>Embryophyta</taxon>
        <taxon>Tracheophyta</taxon>
        <taxon>Spermatophyta</taxon>
        <taxon>Magnoliopsida</taxon>
        <taxon>eudicotyledons</taxon>
        <taxon>Gunneridae</taxon>
        <taxon>Pentapetalae</taxon>
        <taxon>rosids</taxon>
        <taxon>fabids</taxon>
        <taxon>Fabales</taxon>
        <taxon>Fabaceae</taxon>
        <taxon>Caesalpinioideae</taxon>
        <taxon>mimosoid clade</taxon>
        <taxon>Acacieae</taxon>
        <taxon>Acacia</taxon>
    </lineage>
</organism>
<proteinExistence type="predicted"/>
<dbReference type="FunFam" id="3.90.1410.10:FF:000005">
    <property type="entry name" value="Ribulose-1,5 bisphosphate carboxylase/oxygenase large subunit N-methyltransferase, chloroplastic"/>
    <property type="match status" value="1"/>
</dbReference>